<dbReference type="GeneID" id="66115184"/>
<dbReference type="Proteomes" id="UP000790833">
    <property type="component" value="Unassembled WGS sequence"/>
</dbReference>
<dbReference type="InterPro" id="IPR029058">
    <property type="entry name" value="AB_hydrolase_fold"/>
</dbReference>
<dbReference type="EMBL" id="JAHMUF010000018">
    <property type="protein sequence ID" value="KAG7192411.1"/>
    <property type="molecule type" value="Genomic_DNA"/>
</dbReference>
<evidence type="ECO:0000313" key="2">
    <source>
        <dbReference type="Proteomes" id="UP000790833"/>
    </source>
</evidence>
<organism evidence="1 2">
    <name type="scientific">Scheffersomyces spartinae</name>
    <dbReference type="NCBI Taxonomy" id="45513"/>
    <lineage>
        <taxon>Eukaryota</taxon>
        <taxon>Fungi</taxon>
        <taxon>Dikarya</taxon>
        <taxon>Ascomycota</taxon>
        <taxon>Saccharomycotina</taxon>
        <taxon>Pichiomycetes</taxon>
        <taxon>Debaryomycetaceae</taxon>
        <taxon>Scheffersomyces</taxon>
    </lineage>
</organism>
<dbReference type="OrthoDB" id="5592486at2759"/>
<gene>
    <name evidence="1" type="ORF">KQ657_001810</name>
</gene>
<accession>A0A9P7V7N2</accession>
<dbReference type="Pfam" id="PF02089">
    <property type="entry name" value="Palm_thioest"/>
    <property type="match status" value="1"/>
</dbReference>
<proteinExistence type="predicted"/>
<name>A0A9P7V7N2_9ASCO</name>
<keyword evidence="2" id="KW-1185">Reference proteome</keyword>
<protein>
    <recommendedName>
        <fullName evidence="3">Triacylglycerol lipase</fullName>
    </recommendedName>
</protein>
<dbReference type="PANTHER" id="PTHR11440">
    <property type="entry name" value="LECITHIN-CHOLESTEROL ACYLTRANSFERASE-RELATED"/>
    <property type="match status" value="1"/>
</dbReference>
<dbReference type="RefSeq" id="XP_043047961.1">
    <property type="nucleotide sequence ID" value="XM_043192593.1"/>
</dbReference>
<dbReference type="AlphaFoldDB" id="A0A9P7V7N2"/>
<dbReference type="SUPFAM" id="SSF53474">
    <property type="entry name" value="alpha/beta-Hydrolases"/>
    <property type="match status" value="1"/>
</dbReference>
<evidence type="ECO:0000313" key="1">
    <source>
        <dbReference type="EMBL" id="KAG7192411.1"/>
    </source>
</evidence>
<comment type="caution">
    <text evidence="1">The sequence shown here is derived from an EMBL/GenBank/DDBJ whole genome shotgun (WGS) entry which is preliminary data.</text>
</comment>
<dbReference type="Gene3D" id="3.40.50.1820">
    <property type="entry name" value="alpha/beta hydrolase"/>
    <property type="match status" value="1"/>
</dbReference>
<reference evidence="1" key="1">
    <citation type="submission" date="2021-03" db="EMBL/GenBank/DDBJ databases">
        <authorList>
            <person name="Palmer J.M."/>
        </authorList>
    </citation>
    <scope>NUCLEOTIDE SEQUENCE</scope>
    <source>
        <strain evidence="1">ARV_011</strain>
    </source>
</reference>
<sequence>MLKLIPRSRLIQGSAVRFVRFQSDLIIKDKYLILRETYDPTKYPIVLCHGLSGFDTLLKSDAIKDLPKIDYFKGVKQALVALGCQVHITRVPPFGTISERAQALYESTKDLGPINLICHSMGGLDARYLIHKNPNNHDVKSLTTISTPHRGSEVADFVLNSTLPPLSYLLPQSIRELTTTHMAEFNEKVFDDPKVLYFSYGAQFNPNWFSVFMPGWYIIKMLHPTKQFANDGMVTVESSKWGTYLGTLDQVDHMDLINWTNRLRALFDKAWFNTDPKFNALALYLDIMDNLSKRGL</sequence>
<evidence type="ECO:0008006" key="3">
    <source>
        <dbReference type="Google" id="ProtNLM"/>
    </source>
</evidence>